<keyword evidence="1" id="KW-0328">Glycosyltransferase</keyword>
<evidence type="ECO:0000256" key="1">
    <source>
        <dbReference type="ARBA" id="ARBA00022676"/>
    </source>
</evidence>
<dbReference type="AlphaFoldDB" id="A0A1Q2D3Z9"/>
<dbReference type="OrthoDB" id="396512at2"/>
<evidence type="ECO:0000313" key="4">
    <source>
        <dbReference type="Proteomes" id="UP000188246"/>
    </source>
</evidence>
<evidence type="ECO:0000256" key="2">
    <source>
        <dbReference type="ARBA" id="ARBA00022679"/>
    </source>
</evidence>
<keyword evidence="4" id="KW-1185">Reference proteome</keyword>
<dbReference type="CDD" id="cd00761">
    <property type="entry name" value="Glyco_tranf_GTA_type"/>
    <property type="match status" value="1"/>
</dbReference>
<dbReference type="Pfam" id="PF00535">
    <property type="entry name" value="Glycos_transf_2"/>
    <property type="match status" value="1"/>
</dbReference>
<dbReference type="PANTHER" id="PTHR22916">
    <property type="entry name" value="GLYCOSYLTRANSFERASE"/>
    <property type="match status" value="1"/>
</dbReference>
<keyword evidence="2" id="KW-0808">Transferase</keyword>
<dbReference type="PANTHER" id="PTHR22916:SF51">
    <property type="entry name" value="GLYCOSYLTRANSFERASE EPSH-RELATED"/>
    <property type="match status" value="1"/>
</dbReference>
<dbReference type="EMBL" id="CP019609">
    <property type="protein sequence ID" value="AQP53092.1"/>
    <property type="molecule type" value="Genomic_DNA"/>
</dbReference>
<protein>
    <submittedName>
        <fullName evidence="3">Uncharacterized protein</fullName>
    </submittedName>
</protein>
<proteinExistence type="predicted"/>
<organism evidence="3 4">
    <name type="scientific">Vagococcus penaei</name>
    <dbReference type="NCBI Taxonomy" id="633807"/>
    <lineage>
        <taxon>Bacteria</taxon>
        <taxon>Bacillati</taxon>
        <taxon>Bacillota</taxon>
        <taxon>Bacilli</taxon>
        <taxon>Lactobacillales</taxon>
        <taxon>Enterococcaceae</taxon>
        <taxon>Vagococcus</taxon>
    </lineage>
</organism>
<name>A0A1Q2D3Z9_9ENTE</name>
<dbReference type="InterPro" id="IPR029044">
    <property type="entry name" value="Nucleotide-diphossugar_trans"/>
</dbReference>
<dbReference type="InterPro" id="IPR001173">
    <property type="entry name" value="Glyco_trans_2-like"/>
</dbReference>
<sequence>MISVIVPIFNSESTLKTCINSIVKQSFQDFELILVDDGSNDDSKKICQEFIDNYKNIKYFYKNNSGVSSTRNYGLLQANGKYIVFIDSDDSIEKNYLDIMYKYIVTHHADLVICGYNISYEGMKQEKIYLDEEKILTNTQFYQIFGTLYENNLLNSPWNKIYKKELIKNMFDEKISLGEDLLFNLDYFKNIKKIVIIPDSLYNYRVNNVSNSLSSIYNLNNLYIYYLMYNQIKNTITFDNDKKNNFQKVLNIHFNYLFVSLKLYAISNSYWDFKKFLINEKNNKVYNELLKKSKPTSLRIIFYKIILKKECFHLFYFCMRVEKAIKEMRA</sequence>
<dbReference type="KEGG" id="vpi:BW732_01850"/>
<dbReference type="RefSeq" id="WP_077275189.1">
    <property type="nucleotide sequence ID" value="NZ_CP019609.1"/>
</dbReference>
<gene>
    <name evidence="3" type="ORF">BW732_01850</name>
</gene>
<dbReference type="SUPFAM" id="SSF53448">
    <property type="entry name" value="Nucleotide-diphospho-sugar transferases"/>
    <property type="match status" value="1"/>
</dbReference>
<dbReference type="Gene3D" id="3.90.550.10">
    <property type="entry name" value="Spore Coat Polysaccharide Biosynthesis Protein SpsA, Chain A"/>
    <property type="match status" value="1"/>
</dbReference>
<dbReference type="Proteomes" id="UP000188246">
    <property type="component" value="Chromosome"/>
</dbReference>
<evidence type="ECO:0000313" key="3">
    <source>
        <dbReference type="EMBL" id="AQP53092.1"/>
    </source>
</evidence>
<reference evidence="3 4" key="1">
    <citation type="journal article" date="2010" name="Int. J. Syst. Evol. Microbiol.">
        <title>Vagococcus penaei sp. nov., isolated from spoilage microbiota of cooked shrimp (Penaeus vannamei).</title>
        <authorList>
            <person name="Jaffres E."/>
            <person name="Prevost H."/>
            <person name="Rossero A."/>
            <person name="Joffraud J.J."/>
            <person name="Dousset X."/>
        </authorList>
    </citation>
    <scope>NUCLEOTIDE SEQUENCE [LARGE SCALE GENOMIC DNA]</scope>
    <source>
        <strain evidence="3 4">CD276</strain>
    </source>
</reference>
<dbReference type="STRING" id="633807.BW732_01850"/>
<accession>A0A1Q2D3Z9</accession>
<dbReference type="GO" id="GO:0016757">
    <property type="term" value="F:glycosyltransferase activity"/>
    <property type="evidence" value="ECO:0007669"/>
    <property type="project" value="UniProtKB-KW"/>
</dbReference>